<sequence length="150" mass="17314">MNFPTTVDPTWQTIHKGQVHAVGVVESKLCPLCGIEHESIDHHFFQCSFSSSIWSKLLLWQGDRRPTMKWQEEIQWAVLNANGKSVKATTYRASIVACAYLIWQDRNTRVTQQKRRSHEQITRLILQEVACTSSLSLKLASIMREQNLYP</sequence>
<gene>
    <name evidence="2" type="ORF">MTR67_014278</name>
</gene>
<dbReference type="InterPro" id="IPR026960">
    <property type="entry name" value="RVT-Znf"/>
</dbReference>
<evidence type="ECO:0000313" key="2">
    <source>
        <dbReference type="EMBL" id="WMV20893.1"/>
    </source>
</evidence>
<dbReference type="PANTHER" id="PTHR33116:SF66">
    <property type="entry name" value="REVERSE TRANSCRIPTASE ZINC-BINDING DOMAIN-CONTAINING PROTEIN"/>
    <property type="match status" value="1"/>
</dbReference>
<organism evidence="2 3">
    <name type="scientific">Solanum verrucosum</name>
    <dbReference type="NCBI Taxonomy" id="315347"/>
    <lineage>
        <taxon>Eukaryota</taxon>
        <taxon>Viridiplantae</taxon>
        <taxon>Streptophyta</taxon>
        <taxon>Embryophyta</taxon>
        <taxon>Tracheophyta</taxon>
        <taxon>Spermatophyta</taxon>
        <taxon>Magnoliopsida</taxon>
        <taxon>eudicotyledons</taxon>
        <taxon>Gunneridae</taxon>
        <taxon>Pentapetalae</taxon>
        <taxon>asterids</taxon>
        <taxon>lamiids</taxon>
        <taxon>Solanales</taxon>
        <taxon>Solanaceae</taxon>
        <taxon>Solanoideae</taxon>
        <taxon>Solaneae</taxon>
        <taxon>Solanum</taxon>
    </lineage>
</organism>
<dbReference type="EMBL" id="CP133614">
    <property type="protein sequence ID" value="WMV20893.1"/>
    <property type="molecule type" value="Genomic_DNA"/>
</dbReference>
<dbReference type="PANTHER" id="PTHR33116">
    <property type="entry name" value="REVERSE TRANSCRIPTASE ZINC-BINDING DOMAIN-CONTAINING PROTEIN-RELATED-RELATED"/>
    <property type="match status" value="1"/>
</dbReference>
<dbReference type="Pfam" id="PF13966">
    <property type="entry name" value="zf-RVT"/>
    <property type="match status" value="1"/>
</dbReference>
<dbReference type="AlphaFoldDB" id="A0AAF0QD27"/>
<evidence type="ECO:0000313" key="3">
    <source>
        <dbReference type="Proteomes" id="UP001234989"/>
    </source>
</evidence>
<accession>A0AAF0QD27</accession>
<keyword evidence="3" id="KW-1185">Reference proteome</keyword>
<dbReference type="Proteomes" id="UP001234989">
    <property type="component" value="Chromosome 3"/>
</dbReference>
<feature type="domain" description="Reverse transcriptase zinc-binding" evidence="1">
    <location>
        <begin position="18"/>
        <end position="54"/>
    </location>
</feature>
<reference evidence="2" key="1">
    <citation type="submission" date="2023-08" db="EMBL/GenBank/DDBJ databases">
        <title>A de novo genome assembly of Solanum verrucosum Schlechtendal, a Mexican diploid species geographically isolated from the other diploid A-genome species in potato relatives.</title>
        <authorList>
            <person name="Hosaka K."/>
        </authorList>
    </citation>
    <scope>NUCLEOTIDE SEQUENCE</scope>
    <source>
        <tissue evidence="2">Young leaves</tissue>
    </source>
</reference>
<evidence type="ECO:0000259" key="1">
    <source>
        <dbReference type="Pfam" id="PF13966"/>
    </source>
</evidence>
<name>A0AAF0QD27_SOLVR</name>
<protein>
    <recommendedName>
        <fullName evidence="1">Reverse transcriptase zinc-binding domain-containing protein</fullName>
    </recommendedName>
</protein>
<proteinExistence type="predicted"/>